<dbReference type="SMART" id="SM00240">
    <property type="entry name" value="FHA"/>
    <property type="match status" value="1"/>
</dbReference>
<feature type="domain" description="FHA" evidence="1">
    <location>
        <begin position="28"/>
        <end position="78"/>
    </location>
</feature>
<dbReference type="SUPFAM" id="SSF49879">
    <property type="entry name" value="SMAD/FHA domain"/>
    <property type="match status" value="1"/>
</dbReference>
<dbReference type="PROSITE" id="PS50006">
    <property type="entry name" value="FHA_DOMAIN"/>
    <property type="match status" value="1"/>
</dbReference>
<dbReference type="Pfam" id="PF00498">
    <property type="entry name" value="FHA"/>
    <property type="match status" value="1"/>
</dbReference>
<dbReference type="InterPro" id="IPR008984">
    <property type="entry name" value="SMAD_FHA_dom_sf"/>
</dbReference>
<dbReference type="Proteomes" id="UP001169760">
    <property type="component" value="Unassembled WGS sequence"/>
</dbReference>
<proteinExistence type="predicted"/>
<dbReference type="Gene3D" id="2.60.200.20">
    <property type="match status" value="1"/>
</dbReference>
<dbReference type="InterPro" id="IPR000253">
    <property type="entry name" value="FHA_dom"/>
</dbReference>
<accession>A0AAW7X2N9</accession>
<dbReference type="EMBL" id="JAUOPB010000003">
    <property type="protein sequence ID" value="MDO6421802.1"/>
    <property type="molecule type" value="Genomic_DNA"/>
</dbReference>
<sequence length="398" mass="43917">MALRIDVKNHDALDTNAPKFTLFGMDGGKLGRSSECELYLPCEEKSVSRVHAEIRLEDCAFLLIDRSINGVYINKSNEPLGMGKRHPIKHGDVFQIGNYELEANFDVEEDDIPAFAPSSNQANIVLDNNAVTTQPVTSDIADARIDFGSTTDQFTPPTTIIPKDWDLDLASQDLPAAKPEKAQVIDFSNKKSKLIESLLSGLAPESKFTADQITPETAQLLGKALRISLMGAVAQRRVLQEAKSKACLDEIPTERQMEADALGSFPNADSIIEALLDTRHRDQKKIPSLLSATLKYNLEDQIELNAGYQAAITKAQQCLAPAEIEKALEKAHKAHAQKNSAIESLSSKFMSQSKKWSFYTANWAKICEKASAQIGKDFETKTLLAHAKRMRDKNNATK</sequence>
<dbReference type="RefSeq" id="WP_303491464.1">
    <property type="nucleotide sequence ID" value="NZ_JAUOPB010000003.1"/>
</dbReference>
<reference evidence="2" key="1">
    <citation type="submission" date="2023-07" db="EMBL/GenBank/DDBJ databases">
        <title>Genome content predicts the carbon catabolic preferences of heterotrophic bacteria.</title>
        <authorList>
            <person name="Gralka M."/>
        </authorList>
    </citation>
    <scope>NUCLEOTIDE SEQUENCE</scope>
    <source>
        <strain evidence="2">I3M17_2</strain>
    </source>
</reference>
<evidence type="ECO:0000259" key="1">
    <source>
        <dbReference type="PROSITE" id="PS50006"/>
    </source>
</evidence>
<organism evidence="2 3">
    <name type="scientific">Saccharophagus degradans</name>
    <dbReference type="NCBI Taxonomy" id="86304"/>
    <lineage>
        <taxon>Bacteria</taxon>
        <taxon>Pseudomonadati</taxon>
        <taxon>Pseudomonadota</taxon>
        <taxon>Gammaproteobacteria</taxon>
        <taxon>Cellvibrionales</taxon>
        <taxon>Cellvibrionaceae</taxon>
        <taxon>Saccharophagus</taxon>
    </lineage>
</organism>
<dbReference type="InterPro" id="IPR046883">
    <property type="entry name" value="T6SS_FHA_C"/>
</dbReference>
<name>A0AAW7X2N9_9GAMM</name>
<dbReference type="AlphaFoldDB" id="A0AAW7X2N9"/>
<evidence type="ECO:0000313" key="3">
    <source>
        <dbReference type="Proteomes" id="UP001169760"/>
    </source>
</evidence>
<gene>
    <name evidence="2" type="ORF">Q4521_04905</name>
</gene>
<comment type="caution">
    <text evidence="2">The sequence shown here is derived from an EMBL/GenBank/DDBJ whole genome shotgun (WGS) entry which is preliminary data.</text>
</comment>
<protein>
    <submittedName>
        <fullName evidence="2">FHA domain-containing protein</fullName>
    </submittedName>
</protein>
<dbReference type="CDD" id="cd00060">
    <property type="entry name" value="FHA"/>
    <property type="match status" value="1"/>
</dbReference>
<evidence type="ECO:0000313" key="2">
    <source>
        <dbReference type="EMBL" id="MDO6421802.1"/>
    </source>
</evidence>
<dbReference type="Pfam" id="PF20232">
    <property type="entry name" value="T6SS_FHA_C"/>
    <property type="match status" value="1"/>
</dbReference>